<evidence type="ECO:0000256" key="1">
    <source>
        <dbReference type="ARBA" id="ARBA00004651"/>
    </source>
</evidence>
<feature type="transmembrane region" description="Helical" evidence="8">
    <location>
        <begin position="240"/>
        <end position="265"/>
    </location>
</feature>
<dbReference type="PANTHER" id="PTHR30472">
    <property type="entry name" value="FERRIC ENTEROBACTIN TRANSPORT SYSTEM PERMEASE PROTEIN"/>
    <property type="match status" value="1"/>
</dbReference>
<dbReference type="RefSeq" id="WP_330133758.1">
    <property type="nucleotide sequence ID" value="NZ_JAUTXY010000005.1"/>
</dbReference>
<keyword evidence="5 8" id="KW-0812">Transmembrane</keyword>
<evidence type="ECO:0000256" key="4">
    <source>
        <dbReference type="ARBA" id="ARBA00022475"/>
    </source>
</evidence>
<sequence>MTGLFTVLLVSALIAIGLGSAVVPPGDTVRYLWSALTGGTISADEVTRYQIIWQIRTPRVLLAVVVGAGLAAVGAAIQALVRNSLADPYILGVSSGASVGAVAVSLFGALSVLGIYAVSAGAFIGAIGATILVYAIAYGNVGVSPLRLVLTGVALSFGFQAVMSVMIYFTPTSEATGTVLFWTMGSFGAATWGSLPITTVFVLAGIVVLRRSGRSLDVMSLGDETAASLGIDATRSRKTLFVVTAVMTGTMVAVSGTIGFVGLVIPHITRMLIGATHARLLLVAPFIGAILMVCVDLLARTLVAPRELPLGVLTAIIGVPVFIYLMRRKSYVFGGK</sequence>
<feature type="transmembrane region" description="Helical" evidence="8">
    <location>
        <begin position="308"/>
        <end position="326"/>
    </location>
</feature>
<feature type="transmembrane region" description="Helical" evidence="8">
    <location>
        <begin position="60"/>
        <end position="81"/>
    </location>
</feature>
<evidence type="ECO:0000256" key="5">
    <source>
        <dbReference type="ARBA" id="ARBA00022692"/>
    </source>
</evidence>
<dbReference type="InterPro" id="IPR037294">
    <property type="entry name" value="ABC_BtuC-like"/>
</dbReference>
<keyword evidence="4" id="KW-1003">Cell membrane</keyword>
<dbReference type="CDD" id="cd06550">
    <property type="entry name" value="TM_ABC_iron-siderophores_like"/>
    <property type="match status" value="1"/>
</dbReference>
<evidence type="ECO:0000313" key="10">
    <source>
        <dbReference type="Proteomes" id="UP001336020"/>
    </source>
</evidence>
<feature type="transmembrane region" description="Helical" evidence="8">
    <location>
        <begin position="88"/>
        <end position="107"/>
    </location>
</feature>
<dbReference type="EMBL" id="JAUTXY010000005">
    <property type="protein sequence ID" value="MEE2058517.1"/>
    <property type="molecule type" value="Genomic_DNA"/>
</dbReference>
<comment type="subcellular location">
    <subcellularLocation>
        <location evidence="1">Cell membrane</location>
        <topology evidence="1">Multi-pass membrane protein</topology>
    </subcellularLocation>
</comment>
<dbReference type="PANTHER" id="PTHR30472:SF67">
    <property type="entry name" value="PERMEASE OF ABC TRANSPORTER-RELATED"/>
    <property type="match status" value="1"/>
</dbReference>
<reference evidence="9 10" key="1">
    <citation type="submission" date="2023-07" db="EMBL/GenBank/DDBJ databases">
        <authorList>
            <person name="Girao M."/>
            <person name="Carvalho M.F."/>
        </authorList>
    </citation>
    <scope>NUCLEOTIDE SEQUENCE [LARGE SCALE GENOMIC DNA]</scope>
    <source>
        <strain evidence="9 10">YIM65754</strain>
    </source>
</reference>
<evidence type="ECO:0000256" key="3">
    <source>
        <dbReference type="ARBA" id="ARBA00022448"/>
    </source>
</evidence>
<evidence type="ECO:0000313" key="9">
    <source>
        <dbReference type="EMBL" id="MEE2058517.1"/>
    </source>
</evidence>
<keyword evidence="7 8" id="KW-0472">Membrane</keyword>
<feature type="transmembrane region" description="Helical" evidence="8">
    <location>
        <begin position="189"/>
        <end position="209"/>
    </location>
</feature>
<keyword evidence="6 8" id="KW-1133">Transmembrane helix</keyword>
<dbReference type="Proteomes" id="UP001336020">
    <property type="component" value="Unassembled WGS sequence"/>
</dbReference>
<protein>
    <submittedName>
        <fullName evidence="9">Iron ABC transporter permease</fullName>
    </submittedName>
</protein>
<dbReference type="InterPro" id="IPR000522">
    <property type="entry name" value="ABC_transptr_permease_BtuC"/>
</dbReference>
<accession>A0ABU7LAE1</accession>
<dbReference type="Pfam" id="PF01032">
    <property type="entry name" value="FecCD"/>
    <property type="match status" value="1"/>
</dbReference>
<dbReference type="SUPFAM" id="SSF81345">
    <property type="entry name" value="ABC transporter involved in vitamin B12 uptake, BtuC"/>
    <property type="match status" value="1"/>
</dbReference>
<evidence type="ECO:0000256" key="7">
    <source>
        <dbReference type="ARBA" id="ARBA00023136"/>
    </source>
</evidence>
<evidence type="ECO:0000256" key="6">
    <source>
        <dbReference type="ARBA" id="ARBA00022989"/>
    </source>
</evidence>
<organism evidence="9 10">
    <name type="scientific">Rhodococcus artemisiae</name>
    <dbReference type="NCBI Taxonomy" id="714159"/>
    <lineage>
        <taxon>Bacteria</taxon>
        <taxon>Bacillati</taxon>
        <taxon>Actinomycetota</taxon>
        <taxon>Actinomycetes</taxon>
        <taxon>Mycobacteriales</taxon>
        <taxon>Nocardiaceae</taxon>
        <taxon>Rhodococcus</taxon>
    </lineage>
</organism>
<feature type="transmembrane region" description="Helical" evidence="8">
    <location>
        <begin position="113"/>
        <end position="136"/>
    </location>
</feature>
<evidence type="ECO:0000256" key="8">
    <source>
        <dbReference type="SAM" id="Phobius"/>
    </source>
</evidence>
<keyword evidence="10" id="KW-1185">Reference proteome</keyword>
<keyword evidence="3" id="KW-0813">Transport</keyword>
<comment type="similarity">
    <text evidence="2">Belongs to the binding-protein-dependent transport system permease family. FecCD subfamily.</text>
</comment>
<feature type="transmembrane region" description="Helical" evidence="8">
    <location>
        <begin position="277"/>
        <end position="299"/>
    </location>
</feature>
<dbReference type="Gene3D" id="1.10.3470.10">
    <property type="entry name" value="ABC transporter involved in vitamin B12 uptake, BtuC"/>
    <property type="match status" value="1"/>
</dbReference>
<evidence type="ECO:0000256" key="2">
    <source>
        <dbReference type="ARBA" id="ARBA00007935"/>
    </source>
</evidence>
<gene>
    <name evidence="9" type="ORF">Q7514_13395</name>
</gene>
<comment type="caution">
    <text evidence="9">The sequence shown here is derived from an EMBL/GenBank/DDBJ whole genome shotgun (WGS) entry which is preliminary data.</text>
</comment>
<proteinExistence type="inferred from homology"/>
<name>A0ABU7LAE1_9NOCA</name>
<feature type="transmembrane region" description="Helical" evidence="8">
    <location>
        <begin position="148"/>
        <end position="169"/>
    </location>
</feature>